<dbReference type="EMBL" id="BDQV01000697">
    <property type="protein sequence ID" value="GAY67408.1"/>
    <property type="molecule type" value="Genomic_DNA"/>
</dbReference>
<reference evidence="1 2" key="1">
    <citation type="journal article" date="2017" name="Front. Genet.">
        <title>Draft sequencing of the heterozygous diploid genome of Satsuma (Citrus unshiu Marc.) using a hybrid assembly approach.</title>
        <authorList>
            <person name="Shimizu T."/>
            <person name="Tanizawa Y."/>
            <person name="Mochizuki T."/>
            <person name="Nagasaki H."/>
            <person name="Yoshioka T."/>
            <person name="Toyoda A."/>
            <person name="Fujiyama A."/>
            <person name="Kaminuma E."/>
            <person name="Nakamura Y."/>
        </authorList>
    </citation>
    <scope>NUCLEOTIDE SEQUENCE [LARGE SCALE GENOMIC DNA]</scope>
    <source>
        <strain evidence="2">cv. Miyagawa wase</strain>
    </source>
</reference>
<dbReference type="AlphaFoldDB" id="A0A2H5QS16"/>
<dbReference type="Proteomes" id="UP000236630">
    <property type="component" value="Unassembled WGS sequence"/>
</dbReference>
<accession>A0A2H5QS16</accession>
<comment type="caution">
    <text evidence="1">The sequence shown here is derived from an EMBL/GenBank/DDBJ whole genome shotgun (WGS) entry which is preliminary data.</text>
</comment>
<proteinExistence type="predicted"/>
<name>A0A2H5QS16_CITUN</name>
<organism evidence="1 2">
    <name type="scientific">Citrus unshiu</name>
    <name type="common">Satsuma mandarin</name>
    <name type="synonym">Citrus nobilis var. unshiu</name>
    <dbReference type="NCBI Taxonomy" id="55188"/>
    <lineage>
        <taxon>Eukaryota</taxon>
        <taxon>Viridiplantae</taxon>
        <taxon>Streptophyta</taxon>
        <taxon>Embryophyta</taxon>
        <taxon>Tracheophyta</taxon>
        <taxon>Spermatophyta</taxon>
        <taxon>Magnoliopsida</taxon>
        <taxon>eudicotyledons</taxon>
        <taxon>Gunneridae</taxon>
        <taxon>Pentapetalae</taxon>
        <taxon>rosids</taxon>
        <taxon>malvids</taxon>
        <taxon>Sapindales</taxon>
        <taxon>Rutaceae</taxon>
        <taxon>Aurantioideae</taxon>
        <taxon>Citrus</taxon>
    </lineage>
</organism>
<evidence type="ECO:0000313" key="2">
    <source>
        <dbReference type="Proteomes" id="UP000236630"/>
    </source>
</evidence>
<sequence>MMMAVRSKGDILPHRGCLADELFSIFPLRLLSSHFGSLPAGQKVKEKCRLSNVMGQEAYRSIRRQAAVFRDSQAQD</sequence>
<keyword evidence="2" id="KW-1185">Reference proteome</keyword>
<gene>
    <name evidence="1" type="ORF">CUMW_256220</name>
</gene>
<protein>
    <submittedName>
        <fullName evidence="1">Uncharacterized protein</fullName>
    </submittedName>
</protein>
<evidence type="ECO:0000313" key="1">
    <source>
        <dbReference type="EMBL" id="GAY67408.1"/>
    </source>
</evidence>